<evidence type="ECO:0000313" key="1">
    <source>
        <dbReference type="EMBL" id="MEV0365991.1"/>
    </source>
</evidence>
<accession>A0ABV3FE43</accession>
<reference evidence="1 2" key="1">
    <citation type="submission" date="2024-06" db="EMBL/GenBank/DDBJ databases">
        <title>The Natural Products Discovery Center: Release of the First 8490 Sequenced Strains for Exploring Actinobacteria Biosynthetic Diversity.</title>
        <authorList>
            <person name="Kalkreuter E."/>
            <person name="Kautsar S.A."/>
            <person name="Yang D."/>
            <person name="Bader C.D."/>
            <person name="Teijaro C.N."/>
            <person name="Fluegel L."/>
            <person name="Davis C.M."/>
            <person name="Simpson J.R."/>
            <person name="Lauterbach L."/>
            <person name="Steele A.D."/>
            <person name="Gui C."/>
            <person name="Meng S."/>
            <person name="Li G."/>
            <person name="Viehrig K."/>
            <person name="Ye F."/>
            <person name="Su P."/>
            <person name="Kiefer A.F."/>
            <person name="Nichols A."/>
            <person name="Cepeda A.J."/>
            <person name="Yan W."/>
            <person name="Fan B."/>
            <person name="Jiang Y."/>
            <person name="Adhikari A."/>
            <person name="Zheng C.-J."/>
            <person name="Schuster L."/>
            <person name="Cowan T.M."/>
            <person name="Smanski M.J."/>
            <person name="Chevrette M.G."/>
            <person name="De Carvalho L.P.S."/>
            <person name="Shen B."/>
        </authorList>
    </citation>
    <scope>NUCLEOTIDE SEQUENCE [LARGE SCALE GENOMIC DNA]</scope>
    <source>
        <strain evidence="1 2">NPDC050671</strain>
    </source>
</reference>
<organism evidence="1 2">
    <name type="scientific">Nocardia fusca</name>
    <dbReference type="NCBI Taxonomy" id="941183"/>
    <lineage>
        <taxon>Bacteria</taxon>
        <taxon>Bacillati</taxon>
        <taxon>Actinomycetota</taxon>
        <taxon>Actinomycetes</taxon>
        <taxon>Mycobacteriales</taxon>
        <taxon>Nocardiaceae</taxon>
        <taxon>Nocardia</taxon>
    </lineage>
</organism>
<dbReference type="EMBL" id="JBFAIH010000017">
    <property type="protein sequence ID" value="MEV0365991.1"/>
    <property type="molecule type" value="Genomic_DNA"/>
</dbReference>
<keyword evidence="2" id="KW-1185">Reference proteome</keyword>
<protein>
    <submittedName>
        <fullName evidence="1">Uncharacterized protein</fullName>
    </submittedName>
</protein>
<evidence type="ECO:0000313" key="2">
    <source>
        <dbReference type="Proteomes" id="UP001551658"/>
    </source>
</evidence>
<gene>
    <name evidence="1" type="ORF">AB0H72_25145</name>
</gene>
<sequence length="43" mass="4596">MTGYISKLANRVDKRVFVVGAAYPRARRSGAADQGGPPGSFDR</sequence>
<name>A0ABV3FE43_9NOCA</name>
<proteinExistence type="predicted"/>
<dbReference type="RefSeq" id="WP_357983248.1">
    <property type="nucleotide sequence ID" value="NZ_JBFAIH010000017.1"/>
</dbReference>
<dbReference type="Proteomes" id="UP001551658">
    <property type="component" value="Unassembled WGS sequence"/>
</dbReference>
<comment type="caution">
    <text evidence="1">The sequence shown here is derived from an EMBL/GenBank/DDBJ whole genome shotgun (WGS) entry which is preliminary data.</text>
</comment>